<dbReference type="EMBL" id="LR862150">
    <property type="protein sequence ID" value="CAD1832748.1"/>
    <property type="molecule type" value="Genomic_DNA"/>
</dbReference>
<dbReference type="Pfam" id="PF10536">
    <property type="entry name" value="PMD"/>
    <property type="match status" value="1"/>
</dbReference>
<sequence length="371" mass="41575">MAPLLPLPTRPSLDYTLLRPYLDSDPVRFILGPSFTEDPSADDFPFSNKGLPLMAENIHLHSWYPSASMGRSLRTWPSISDAYLAWLDRVQATYGDLWRETGIYEAIQGGPLTPTLFDVAAIVGLRPHGVTLSMTYNPDGVSDFEAKLDLNDLAYSKFLRKFAGESPALVTKKEHTAFLLYRLCHNLFCTRSQKINRDFVSIAVGLSNGDKLALGPYFLAFVYRKFLIPLGRHPLVMVSPLARVAAFFADQSDITPNIKCFVATLSSQLSSYLARQRSLDAELVALDQHFHRVDHFRGNIPDVASPIAEVNREDQSLVNQESALRQRISTLKEELVAAESTLAQTSERRLQLGEQLKSTREKGMKIQEELS</sequence>
<evidence type="ECO:0000256" key="1">
    <source>
        <dbReference type="SAM" id="Coils"/>
    </source>
</evidence>
<protein>
    <recommendedName>
        <fullName evidence="2">Aminotransferase-like plant mobile domain-containing protein</fullName>
    </recommendedName>
</protein>
<reference evidence="3" key="1">
    <citation type="submission" date="2020-07" db="EMBL/GenBank/DDBJ databases">
        <authorList>
            <person name="Lin J."/>
        </authorList>
    </citation>
    <scope>NUCLEOTIDE SEQUENCE</scope>
</reference>
<feature type="domain" description="Aminotransferase-like plant mobile" evidence="2">
    <location>
        <begin position="110"/>
        <end position="225"/>
    </location>
</feature>
<name>A0A6V7PQ02_ANACO</name>
<evidence type="ECO:0000313" key="3">
    <source>
        <dbReference type="EMBL" id="CAD1832748.1"/>
    </source>
</evidence>
<dbReference type="AlphaFoldDB" id="A0A6V7PQ02"/>
<organism evidence="3">
    <name type="scientific">Ananas comosus var. bracteatus</name>
    <name type="common">red pineapple</name>
    <dbReference type="NCBI Taxonomy" id="296719"/>
    <lineage>
        <taxon>Eukaryota</taxon>
        <taxon>Viridiplantae</taxon>
        <taxon>Streptophyta</taxon>
        <taxon>Embryophyta</taxon>
        <taxon>Tracheophyta</taxon>
        <taxon>Spermatophyta</taxon>
        <taxon>Magnoliopsida</taxon>
        <taxon>Liliopsida</taxon>
        <taxon>Poales</taxon>
        <taxon>Bromeliaceae</taxon>
        <taxon>Bromelioideae</taxon>
        <taxon>Ananas</taxon>
    </lineage>
</organism>
<proteinExistence type="predicted"/>
<gene>
    <name evidence="3" type="ORF">CB5_LOCUS15959</name>
</gene>
<evidence type="ECO:0000259" key="2">
    <source>
        <dbReference type="Pfam" id="PF10536"/>
    </source>
</evidence>
<accession>A0A6V7PQ02</accession>
<dbReference type="InterPro" id="IPR019557">
    <property type="entry name" value="AminoTfrase-like_pln_mobile"/>
</dbReference>
<keyword evidence="1" id="KW-0175">Coiled coil</keyword>
<feature type="coiled-coil region" evidence="1">
    <location>
        <begin position="321"/>
        <end position="348"/>
    </location>
</feature>